<evidence type="ECO:0000256" key="5">
    <source>
        <dbReference type="SAM" id="Phobius"/>
    </source>
</evidence>
<name>A0AAN8Z1Z1_9MAGN</name>
<protein>
    <submittedName>
        <fullName evidence="7">Major facilitator superfamily</fullName>
    </submittedName>
</protein>
<proteinExistence type="predicted"/>
<dbReference type="PANTHER" id="PTHR43184:SF12">
    <property type="entry name" value="SUGAR PHOSPHATE EXCHANGER 3"/>
    <property type="match status" value="1"/>
</dbReference>
<evidence type="ECO:0000256" key="4">
    <source>
        <dbReference type="ARBA" id="ARBA00023136"/>
    </source>
</evidence>
<feature type="transmembrane region" description="Helical" evidence="5">
    <location>
        <begin position="56"/>
        <end position="74"/>
    </location>
</feature>
<dbReference type="Gene3D" id="1.20.1250.20">
    <property type="entry name" value="MFS general substrate transporter like domains"/>
    <property type="match status" value="1"/>
</dbReference>
<dbReference type="Pfam" id="PF07690">
    <property type="entry name" value="MFS_1"/>
    <property type="match status" value="1"/>
</dbReference>
<comment type="subcellular location">
    <subcellularLocation>
        <location evidence="1">Membrane</location>
        <topology evidence="1">Multi-pass membrane protein</topology>
    </subcellularLocation>
</comment>
<dbReference type="GO" id="GO:0005789">
    <property type="term" value="C:endoplasmic reticulum membrane"/>
    <property type="evidence" value="ECO:0007669"/>
    <property type="project" value="TreeGrafter"/>
</dbReference>
<dbReference type="AlphaFoldDB" id="A0AAN8Z1Z1"/>
<dbReference type="InterPro" id="IPR036259">
    <property type="entry name" value="MFS_trans_sf"/>
</dbReference>
<evidence type="ECO:0000313" key="7">
    <source>
        <dbReference type="EMBL" id="KAK6921631.1"/>
    </source>
</evidence>
<evidence type="ECO:0000256" key="3">
    <source>
        <dbReference type="ARBA" id="ARBA00022989"/>
    </source>
</evidence>
<dbReference type="GO" id="GO:0022857">
    <property type="term" value="F:transmembrane transporter activity"/>
    <property type="evidence" value="ECO:0007669"/>
    <property type="project" value="InterPro"/>
</dbReference>
<dbReference type="SUPFAM" id="SSF103473">
    <property type="entry name" value="MFS general substrate transporter"/>
    <property type="match status" value="1"/>
</dbReference>
<dbReference type="EMBL" id="JBAMMX010000019">
    <property type="protein sequence ID" value="KAK6921631.1"/>
    <property type="molecule type" value="Genomic_DNA"/>
</dbReference>
<evidence type="ECO:0000256" key="2">
    <source>
        <dbReference type="ARBA" id="ARBA00022692"/>
    </source>
</evidence>
<reference evidence="7 8" key="1">
    <citation type="submission" date="2023-12" db="EMBL/GenBank/DDBJ databases">
        <title>A high-quality genome assembly for Dillenia turbinata (Dilleniales).</title>
        <authorList>
            <person name="Chanderbali A."/>
        </authorList>
    </citation>
    <scope>NUCLEOTIDE SEQUENCE [LARGE SCALE GENOMIC DNA]</scope>
    <source>
        <strain evidence="7">LSX21</strain>
        <tissue evidence="7">Leaf</tissue>
    </source>
</reference>
<keyword evidence="4 5" id="KW-0472">Membrane</keyword>
<comment type="caution">
    <text evidence="7">The sequence shown here is derived from an EMBL/GenBank/DDBJ whole genome shotgun (WGS) entry which is preliminary data.</text>
</comment>
<keyword evidence="3 5" id="KW-1133">Transmembrane helix</keyword>
<evidence type="ECO:0000313" key="8">
    <source>
        <dbReference type="Proteomes" id="UP001370490"/>
    </source>
</evidence>
<dbReference type="InterPro" id="IPR011701">
    <property type="entry name" value="MFS"/>
</dbReference>
<dbReference type="PANTHER" id="PTHR43184">
    <property type="entry name" value="MAJOR FACILITATOR SUPERFAMILY TRANSPORTER 16, ISOFORM B"/>
    <property type="match status" value="1"/>
</dbReference>
<gene>
    <name evidence="7" type="ORF">RJ641_012138</name>
</gene>
<accession>A0AAN8Z1Z1</accession>
<organism evidence="7 8">
    <name type="scientific">Dillenia turbinata</name>
    <dbReference type="NCBI Taxonomy" id="194707"/>
    <lineage>
        <taxon>Eukaryota</taxon>
        <taxon>Viridiplantae</taxon>
        <taxon>Streptophyta</taxon>
        <taxon>Embryophyta</taxon>
        <taxon>Tracheophyta</taxon>
        <taxon>Spermatophyta</taxon>
        <taxon>Magnoliopsida</taxon>
        <taxon>eudicotyledons</taxon>
        <taxon>Gunneridae</taxon>
        <taxon>Pentapetalae</taxon>
        <taxon>Dilleniales</taxon>
        <taxon>Dilleniaceae</taxon>
        <taxon>Dillenia</taxon>
    </lineage>
</organism>
<evidence type="ECO:0000256" key="1">
    <source>
        <dbReference type="ARBA" id="ARBA00004141"/>
    </source>
</evidence>
<feature type="domain" description="Major facilitator superfamily (MFS) profile" evidence="6">
    <location>
        <begin position="1"/>
        <end position="151"/>
    </location>
</feature>
<dbReference type="Proteomes" id="UP001370490">
    <property type="component" value="Unassembled WGS sequence"/>
</dbReference>
<evidence type="ECO:0000259" key="6">
    <source>
        <dbReference type="PROSITE" id="PS50850"/>
    </source>
</evidence>
<sequence length="151" mass="17124">MELGLFQSFGWPCVVAIVRNWFGKSKRGSIIGVWNSHTSVGNIVGSVLASAVLEFGWGWSFVLPGLGIIFVGVVDRERDIESEEVRKEKTEMLRIVFEEKFLVIMADENCLPFWLHPYSQTFLLAPALVILMGRESKETEKVEKDEKSTKE</sequence>
<keyword evidence="2 5" id="KW-0812">Transmembrane</keyword>
<dbReference type="InterPro" id="IPR020846">
    <property type="entry name" value="MFS_dom"/>
</dbReference>
<keyword evidence="8" id="KW-1185">Reference proteome</keyword>
<dbReference type="PROSITE" id="PS50850">
    <property type="entry name" value="MFS"/>
    <property type="match status" value="1"/>
</dbReference>